<dbReference type="PANTHER" id="PTHR48075">
    <property type="entry name" value="3-HYDROXYACYL-COA DEHYDROGENASE FAMILY PROTEIN"/>
    <property type="match status" value="1"/>
</dbReference>
<feature type="domain" description="3-hydroxyacyl-CoA dehydrogenase C-terminal" evidence="3">
    <location>
        <begin position="185"/>
        <end position="252"/>
    </location>
</feature>
<name>A0A1I7DG55_9RHOB</name>
<dbReference type="SUPFAM" id="SSF48179">
    <property type="entry name" value="6-phosphogluconate dehydrogenase C-terminal domain-like"/>
    <property type="match status" value="1"/>
</dbReference>
<evidence type="ECO:0000259" key="3">
    <source>
        <dbReference type="Pfam" id="PF00725"/>
    </source>
</evidence>
<protein>
    <submittedName>
        <fullName evidence="5">3-hydroxyacyl-CoA dehydrogenase</fullName>
    </submittedName>
</protein>
<evidence type="ECO:0000256" key="1">
    <source>
        <dbReference type="ARBA" id="ARBA00023002"/>
    </source>
</evidence>
<dbReference type="AlphaFoldDB" id="A0A1I7DG55"/>
<dbReference type="GO" id="GO:0016616">
    <property type="term" value="F:oxidoreductase activity, acting on the CH-OH group of donors, NAD or NADP as acceptor"/>
    <property type="evidence" value="ECO:0007669"/>
    <property type="project" value="InterPro"/>
</dbReference>
<dbReference type="Gene3D" id="3.40.50.720">
    <property type="entry name" value="NAD(P)-binding Rossmann-like Domain"/>
    <property type="match status" value="1"/>
</dbReference>
<evidence type="ECO:0000256" key="2">
    <source>
        <dbReference type="PIRSR" id="PIRSR000105-1"/>
    </source>
</evidence>
<sequence>MRSAQQIATVAVIGLGTIGTGWVAQFAAAGLTVRAFDPDAEQRAALEATVRDMLVRNGHPEAAEHLCLSLHDTLEAAVEGVDFAQENVPERQAIKADVLGRLDRALPGDVIIATSTSGLMLSDFQDALAAPKRLVVGHPFHPVQLMPLVEVVPGRRTAAETVTIAEAFYTRIGKVAVRLEKEAPGHLVNRLQAALWREAVACVEDGIASVAQVDAAVVNCLGPRWSVVGPHMAFHLGGGKGGLRHFIDQLGPGIQTRWEGFRTPDLTAMTDPLVRGVEDEAAGRDIDTLQQERDRKLAALLAHRTREG</sequence>
<dbReference type="InterPro" id="IPR013328">
    <property type="entry name" value="6PGD_dom2"/>
</dbReference>
<keyword evidence="6" id="KW-1185">Reference proteome</keyword>
<reference evidence="5 6" key="1">
    <citation type="submission" date="2016-10" db="EMBL/GenBank/DDBJ databases">
        <authorList>
            <person name="de Groot N.N."/>
        </authorList>
    </citation>
    <scope>NUCLEOTIDE SEQUENCE [LARGE SCALE GENOMIC DNA]</scope>
    <source>
        <strain evidence="5 6">CGMCC 1.10959</strain>
    </source>
</reference>
<feature type="domain" description="3-hydroxyacyl-CoA dehydrogenase NAD binding" evidence="4">
    <location>
        <begin position="9"/>
        <end position="181"/>
    </location>
</feature>
<dbReference type="InterPro" id="IPR008927">
    <property type="entry name" value="6-PGluconate_DH-like_C_sf"/>
</dbReference>
<dbReference type="InterPro" id="IPR006108">
    <property type="entry name" value="3HC_DH_C"/>
</dbReference>
<dbReference type="Pfam" id="PF00725">
    <property type="entry name" value="3HCDH"/>
    <property type="match status" value="1"/>
</dbReference>
<organism evidence="5 6">
    <name type="scientific">Sedimentitalea nanhaiensis</name>
    <dbReference type="NCBI Taxonomy" id="999627"/>
    <lineage>
        <taxon>Bacteria</taxon>
        <taxon>Pseudomonadati</taxon>
        <taxon>Pseudomonadota</taxon>
        <taxon>Alphaproteobacteria</taxon>
        <taxon>Rhodobacterales</taxon>
        <taxon>Paracoccaceae</taxon>
        <taxon>Sedimentitalea</taxon>
    </lineage>
</organism>
<feature type="site" description="Important for catalytic activity" evidence="2">
    <location>
        <position position="138"/>
    </location>
</feature>
<dbReference type="SUPFAM" id="SSF51735">
    <property type="entry name" value="NAD(P)-binding Rossmann-fold domains"/>
    <property type="match status" value="1"/>
</dbReference>
<dbReference type="GO" id="GO:0006631">
    <property type="term" value="P:fatty acid metabolic process"/>
    <property type="evidence" value="ECO:0007669"/>
    <property type="project" value="InterPro"/>
</dbReference>
<dbReference type="PANTHER" id="PTHR48075:SF5">
    <property type="entry name" value="3-HYDROXYBUTYRYL-COA DEHYDROGENASE"/>
    <property type="match status" value="1"/>
</dbReference>
<dbReference type="InterPro" id="IPR036291">
    <property type="entry name" value="NAD(P)-bd_dom_sf"/>
</dbReference>
<dbReference type="GO" id="GO:0070403">
    <property type="term" value="F:NAD+ binding"/>
    <property type="evidence" value="ECO:0007669"/>
    <property type="project" value="InterPro"/>
</dbReference>
<dbReference type="STRING" id="999627.SAMN05216236_12748"/>
<dbReference type="PIRSF" id="PIRSF000105">
    <property type="entry name" value="HCDH"/>
    <property type="match status" value="1"/>
</dbReference>
<gene>
    <name evidence="5" type="ORF">SAMN05216236_12748</name>
</gene>
<evidence type="ECO:0000313" key="5">
    <source>
        <dbReference type="EMBL" id="SFU10586.1"/>
    </source>
</evidence>
<dbReference type="Gene3D" id="1.10.1040.10">
    <property type="entry name" value="N-(1-d-carboxylethyl)-l-norvaline Dehydrogenase, domain 2"/>
    <property type="match status" value="1"/>
</dbReference>
<dbReference type="InterPro" id="IPR022694">
    <property type="entry name" value="3-OHacyl-CoA_DH"/>
</dbReference>
<dbReference type="EMBL" id="FPAW01000027">
    <property type="protein sequence ID" value="SFU10586.1"/>
    <property type="molecule type" value="Genomic_DNA"/>
</dbReference>
<evidence type="ECO:0000259" key="4">
    <source>
        <dbReference type="Pfam" id="PF02737"/>
    </source>
</evidence>
<accession>A0A1I7DG55</accession>
<dbReference type="OrthoDB" id="9803287at2"/>
<dbReference type="eggNOG" id="COG1250">
    <property type="taxonomic scope" value="Bacteria"/>
</dbReference>
<dbReference type="Proteomes" id="UP000182466">
    <property type="component" value="Unassembled WGS sequence"/>
</dbReference>
<dbReference type="Pfam" id="PF02737">
    <property type="entry name" value="3HCDH_N"/>
    <property type="match status" value="1"/>
</dbReference>
<evidence type="ECO:0000313" key="6">
    <source>
        <dbReference type="Proteomes" id="UP000182466"/>
    </source>
</evidence>
<dbReference type="InterPro" id="IPR006176">
    <property type="entry name" value="3-OHacyl-CoA_DH_NAD-bd"/>
</dbReference>
<proteinExistence type="predicted"/>
<keyword evidence="1" id="KW-0560">Oxidoreductase</keyword>
<dbReference type="RefSeq" id="WP_027264141.1">
    <property type="nucleotide sequence ID" value="NZ_FPAW01000027.1"/>
</dbReference>